<evidence type="ECO:0008006" key="3">
    <source>
        <dbReference type="Google" id="ProtNLM"/>
    </source>
</evidence>
<dbReference type="SUPFAM" id="SSF88723">
    <property type="entry name" value="PIN domain-like"/>
    <property type="match status" value="1"/>
</dbReference>
<comment type="caution">
    <text evidence="1">The sequence shown here is derived from an EMBL/GenBank/DDBJ whole genome shotgun (WGS) entry which is preliminary data.</text>
</comment>
<evidence type="ECO:0000313" key="2">
    <source>
        <dbReference type="Proteomes" id="UP001157069"/>
    </source>
</evidence>
<dbReference type="EMBL" id="BSVA01000001">
    <property type="protein sequence ID" value="GMA89796.1"/>
    <property type="molecule type" value="Genomic_DNA"/>
</dbReference>
<reference evidence="2" key="1">
    <citation type="journal article" date="2019" name="Int. J. Syst. Evol. Microbiol.">
        <title>The Global Catalogue of Microorganisms (GCM) 10K type strain sequencing project: providing services to taxonomists for standard genome sequencing and annotation.</title>
        <authorList>
            <consortium name="The Broad Institute Genomics Platform"/>
            <consortium name="The Broad Institute Genome Sequencing Center for Infectious Disease"/>
            <person name="Wu L."/>
            <person name="Ma J."/>
        </authorList>
    </citation>
    <scope>NUCLEOTIDE SEQUENCE [LARGE SCALE GENOMIC DNA]</scope>
    <source>
        <strain evidence="2">NBRC 108755</strain>
    </source>
</reference>
<keyword evidence="2" id="KW-1185">Reference proteome</keyword>
<proteinExistence type="predicted"/>
<sequence>MACRRPHSRPRAALLDALHVAAAIRVEADTLISYDERMIEAAMQMGLPSIQPGLDTKAMITRV</sequence>
<organism evidence="1 2">
    <name type="scientific">Homoserinibacter gongjuensis</name>
    <dbReference type="NCBI Taxonomy" id="1162968"/>
    <lineage>
        <taxon>Bacteria</taxon>
        <taxon>Bacillati</taxon>
        <taxon>Actinomycetota</taxon>
        <taxon>Actinomycetes</taxon>
        <taxon>Micrococcales</taxon>
        <taxon>Microbacteriaceae</taxon>
        <taxon>Homoserinibacter</taxon>
    </lineage>
</organism>
<accession>A0ABQ6JSZ0</accession>
<dbReference type="InterPro" id="IPR029060">
    <property type="entry name" value="PIN-like_dom_sf"/>
</dbReference>
<dbReference type="Proteomes" id="UP001157069">
    <property type="component" value="Unassembled WGS sequence"/>
</dbReference>
<evidence type="ECO:0000313" key="1">
    <source>
        <dbReference type="EMBL" id="GMA89796.1"/>
    </source>
</evidence>
<gene>
    <name evidence="1" type="ORF">GCM10025869_03250</name>
</gene>
<protein>
    <recommendedName>
        <fullName evidence="3">PIN domain-containing protein</fullName>
    </recommendedName>
</protein>
<name>A0ABQ6JSZ0_9MICO</name>